<dbReference type="EMBL" id="HBUE01099361">
    <property type="protein sequence ID" value="CAG6484494.1"/>
    <property type="molecule type" value="Transcribed_RNA"/>
</dbReference>
<dbReference type="AlphaFoldDB" id="A0A8D8BYZ1"/>
<feature type="chain" id="PRO_5034586285" evidence="1">
    <location>
        <begin position="25"/>
        <end position="120"/>
    </location>
</feature>
<reference evidence="2" key="1">
    <citation type="submission" date="2021-05" db="EMBL/GenBank/DDBJ databases">
        <authorList>
            <person name="Alioto T."/>
            <person name="Alioto T."/>
            <person name="Gomez Garrido J."/>
        </authorList>
    </citation>
    <scope>NUCLEOTIDE SEQUENCE</scope>
</reference>
<proteinExistence type="predicted"/>
<evidence type="ECO:0000256" key="1">
    <source>
        <dbReference type="SAM" id="SignalP"/>
    </source>
</evidence>
<feature type="signal peptide" evidence="1">
    <location>
        <begin position="1"/>
        <end position="24"/>
    </location>
</feature>
<keyword evidence="1" id="KW-0732">Signal</keyword>
<accession>A0A8D8BYZ1</accession>
<name>A0A8D8BYZ1_CULPI</name>
<protein>
    <submittedName>
        <fullName evidence="2">(northern house mosquito) hypothetical protein</fullName>
    </submittedName>
</protein>
<evidence type="ECO:0000313" key="2">
    <source>
        <dbReference type="EMBL" id="CAG6484494.1"/>
    </source>
</evidence>
<sequence length="120" mass="12758">MMVVAPPLLLELILIGDSVSRCESWLSSTLMPLLSMRAFRAHEPSDWGAAVVGVVVAVVVGCSDGSPTNCCCCCWGGGRIEGGDGPWLEIGTSLGNLSVEFNTLTSILLPRALLFWFKNS</sequence>
<organism evidence="2">
    <name type="scientific">Culex pipiens</name>
    <name type="common">House mosquito</name>
    <dbReference type="NCBI Taxonomy" id="7175"/>
    <lineage>
        <taxon>Eukaryota</taxon>
        <taxon>Metazoa</taxon>
        <taxon>Ecdysozoa</taxon>
        <taxon>Arthropoda</taxon>
        <taxon>Hexapoda</taxon>
        <taxon>Insecta</taxon>
        <taxon>Pterygota</taxon>
        <taxon>Neoptera</taxon>
        <taxon>Endopterygota</taxon>
        <taxon>Diptera</taxon>
        <taxon>Nematocera</taxon>
        <taxon>Culicoidea</taxon>
        <taxon>Culicidae</taxon>
        <taxon>Culicinae</taxon>
        <taxon>Culicini</taxon>
        <taxon>Culex</taxon>
        <taxon>Culex</taxon>
    </lineage>
</organism>